<dbReference type="PROSITE" id="PS50893">
    <property type="entry name" value="ABC_TRANSPORTER_2"/>
    <property type="match status" value="1"/>
</dbReference>
<evidence type="ECO:0000259" key="3">
    <source>
        <dbReference type="PROSITE" id="PS50893"/>
    </source>
</evidence>
<dbReference type="Pfam" id="PF00005">
    <property type="entry name" value="ABC_tran"/>
    <property type="match status" value="1"/>
</dbReference>
<dbReference type="Gene3D" id="3.40.50.300">
    <property type="entry name" value="P-loop containing nucleotide triphosphate hydrolases"/>
    <property type="match status" value="1"/>
</dbReference>
<sequence length="237" mass="26721">MQLLEEEIQQDANEVKHLKDNIKVRDLNFSYDLNVRCLKEINLEIPYGQKVALLGESGSGKSTLAKILVGFYNTDEGNIYFGDKPITTLGLSHLRHHISYVPQDAFVISGTIYDNLIYGIDREVSNQELMDVLEEVCLIDYINTSPQGLQTFIEEAGANLSGGQKQRLALARALLRRSDIYILDEATSALDPKSEITILNHLLKHEETYLFIGHHLPIVDQCDQLIEMSKGKIVVNH</sequence>
<dbReference type="GO" id="GO:0034040">
    <property type="term" value="F:ATPase-coupled lipid transmembrane transporter activity"/>
    <property type="evidence" value="ECO:0007669"/>
    <property type="project" value="TreeGrafter"/>
</dbReference>
<accession>A0A5N1GJN3</accession>
<dbReference type="PANTHER" id="PTHR24221">
    <property type="entry name" value="ATP-BINDING CASSETTE SUB-FAMILY B"/>
    <property type="match status" value="1"/>
</dbReference>
<keyword evidence="2 4" id="KW-0067">ATP-binding</keyword>
<dbReference type="SUPFAM" id="SSF52540">
    <property type="entry name" value="P-loop containing nucleoside triphosphate hydrolases"/>
    <property type="match status" value="1"/>
</dbReference>
<dbReference type="OrthoDB" id="9762778at2"/>
<dbReference type="InterPro" id="IPR027417">
    <property type="entry name" value="P-loop_NTPase"/>
</dbReference>
<dbReference type="AlphaFoldDB" id="A0A5N1GJN3"/>
<dbReference type="GO" id="GO:0016887">
    <property type="term" value="F:ATP hydrolysis activity"/>
    <property type="evidence" value="ECO:0007669"/>
    <property type="project" value="InterPro"/>
</dbReference>
<proteinExistence type="predicted"/>
<comment type="caution">
    <text evidence="4">The sequence shown here is derived from an EMBL/GenBank/DDBJ whole genome shotgun (WGS) entry which is preliminary data.</text>
</comment>
<feature type="domain" description="ABC transporter" evidence="3">
    <location>
        <begin position="22"/>
        <end position="237"/>
    </location>
</feature>
<dbReference type="SMART" id="SM00382">
    <property type="entry name" value="AAA"/>
    <property type="match status" value="1"/>
</dbReference>
<evidence type="ECO:0000313" key="5">
    <source>
        <dbReference type="Proteomes" id="UP000327148"/>
    </source>
</evidence>
<dbReference type="Proteomes" id="UP000327148">
    <property type="component" value="Unassembled WGS sequence"/>
</dbReference>
<dbReference type="EMBL" id="VYWO01000002">
    <property type="protein sequence ID" value="KAA9301195.1"/>
    <property type="molecule type" value="Genomic_DNA"/>
</dbReference>
<dbReference type="GO" id="GO:0005524">
    <property type="term" value="F:ATP binding"/>
    <property type="evidence" value="ECO:0007669"/>
    <property type="project" value="UniProtKB-KW"/>
</dbReference>
<dbReference type="InterPro" id="IPR039421">
    <property type="entry name" value="Type_1_exporter"/>
</dbReference>
<dbReference type="PROSITE" id="PS00211">
    <property type="entry name" value="ABC_TRANSPORTER_1"/>
    <property type="match status" value="1"/>
</dbReference>
<reference evidence="4 5" key="1">
    <citation type="submission" date="2019-09" db="EMBL/GenBank/DDBJ databases">
        <title>Draft genome sequence assemblies of isolates from the urinary tract.</title>
        <authorList>
            <person name="Mores C.R."/>
            <person name="Putonti C."/>
            <person name="Wolfe A.J."/>
        </authorList>
    </citation>
    <scope>NUCLEOTIDE SEQUENCE [LARGE SCALE GENOMIC DNA]</scope>
    <source>
        <strain evidence="4 5">UMB623</strain>
    </source>
</reference>
<evidence type="ECO:0000313" key="4">
    <source>
        <dbReference type="EMBL" id="KAA9301195.1"/>
    </source>
</evidence>
<dbReference type="InterPro" id="IPR017871">
    <property type="entry name" value="ABC_transporter-like_CS"/>
</dbReference>
<evidence type="ECO:0000256" key="1">
    <source>
        <dbReference type="ARBA" id="ARBA00022741"/>
    </source>
</evidence>
<gene>
    <name evidence="4" type="ORF">F6I03_04820</name>
</gene>
<organism evidence="4 5">
    <name type="scientific">Aerococcus sanguinicola</name>
    <dbReference type="NCBI Taxonomy" id="119206"/>
    <lineage>
        <taxon>Bacteria</taxon>
        <taxon>Bacillati</taxon>
        <taxon>Bacillota</taxon>
        <taxon>Bacilli</taxon>
        <taxon>Lactobacillales</taxon>
        <taxon>Aerococcaceae</taxon>
        <taxon>Aerococcus</taxon>
    </lineage>
</organism>
<evidence type="ECO:0000256" key="2">
    <source>
        <dbReference type="ARBA" id="ARBA00022840"/>
    </source>
</evidence>
<dbReference type="PANTHER" id="PTHR24221:SF654">
    <property type="entry name" value="ATP-BINDING CASSETTE SUB-FAMILY B MEMBER 6"/>
    <property type="match status" value="1"/>
</dbReference>
<protein>
    <submittedName>
        <fullName evidence="4">ABC transporter ATP-binding protein</fullName>
    </submittedName>
</protein>
<dbReference type="InterPro" id="IPR003593">
    <property type="entry name" value="AAA+_ATPase"/>
</dbReference>
<name>A0A5N1GJN3_9LACT</name>
<keyword evidence="1" id="KW-0547">Nucleotide-binding</keyword>
<dbReference type="InterPro" id="IPR003439">
    <property type="entry name" value="ABC_transporter-like_ATP-bd"/>
</dbReference>